<dbReference type="Proteomes" id="UP000466104">
    <property type="component" value="Unassembled WGS sequence"/>
</dbReference>
<feature type="region of interest" description="Disordered" evidence="1">
    <location>
        <begin position="93"/>
        <end position="112"/>
    </location>
</feature>
<organism evidence="2 3">
    <name type="scientific">Cutibacterium porci</name>
    <dbReference type="NCBI Taxonomy" id="2605781"/>
    <lineage>
        <taxon>Bacteria</taxon>
        <taxon>Bacillati</taxon>
        <taxon>Actinomycetota</taxon>
        <taxon>Actinomycetes</taxon>
        <taxon>Propionibacteriales</taxon>
        <taxon>Propionibacteriaceae</taxon>
        <taxon>Cutibacterium</taxon>
    </lineage>
</organism>
<keyword evidence="3" id="KW-1185">Reference proteome</keyword>
<name>A0A7K0J859_9ACTN</name>
<sequence length="112" mass="11026">MPPEIHGGTISLPNISGGPIILPTVKGGTVTLPNVKGGTVTLPDISGGPIVLPKFQGGVVSIPPIALPSLRATGDIRANGALRGQIGRGNFLAAGGVGVPEDRPVALPKTGA</sequence>
<dbReference type="AlphaFoldDB" id="A0A7K0J859"/>
<proteinExistence type="predicted"/>
<gene>
    <name evidence="2" type="ORF">FYJ43_08805</name>
</gene>
<protein>
    <submittedName>
        <fullName evidence="2">Uncharacterized protein</fullName>
    </submittedName>
</protein>
<evidence type="ECO:0000313" key="3">
    <source>
        <dbReference type="Proteomes" id="UP000466104"/>
    </source>
</evidence>
<accession>A0A7K0J859</accession>
<comment type="caution">
    <text evidence="2">The sequence shown here is derived from an EMBL/GenBank/DDBJ whole genome shotgun (WGS) entry which is preliminary data.</text>
</comment>
<dbReference type="EMBL" id="VUMG01000003">
    <property type="protein sequence ID" value="MSS46130.1"/>
    <property type="molecule type" value="Genomic_DNA"/>
</dbReference>
<dbReference type="RefSeq" id="WP_326833550.1">
    <property type="nucleotide sequence ID" value="NZ_VUMG01000003.1"/>
</dbReference>
<evidence type="ECO:0000313" key="2">
    <source>
        <dbReference type="EMBL" id="MSS46130.1"/>
    </source>
</evidence>
<evidence type="ECO:0000256" key="1">
    <source>
        <dbReference type="SAM" id="MobiDB-lite"/>
    </source>
</evidence>
<reference evidence="2 3" key="1">
    <citation type="submission" date="2019-08" db="EMBL/GenBank/DDBJ databases">
        <title>In-depth cultivation of the pig gut microbiome towards novel bacterial diversity and tailored functional studies.</title>
        <authorList>
            <person name="Wylensek D."/>
            <person name="Hitch T.C.A."/>
            <person name="Clavel T."/>
        </authorList>
    </citation>
    <scope>NUCLEOTIDE SEQUENCE [LARGE SCALE GENOMIC DNA]</scope>
    <source>
        <strain evidence="2 3">WCA-380-WT-3A</strain>
    </source>
</reference>